<protein>
    <submittedName>
        <fullName evidence="3">3',5'-cyclic-nucleotide phosphodiesterase</fullName>
    </submittedName>
</protein>
<dbReference type="GO" id="GO:0006198">
    <property type="term" value="P:cAMP catabolic process"/>
    <property type="evidence" value="ECO:0007669"/>
    <property type="project" value="UniProtKB-UniRule"/>
</dbReference>
<evidence type="ECO:0000256" key="2">
    <source>
        <dbReference type="SAM" id="SignalP"/>
    </source>
</evidence>
<accession>A0A1B6VGB9</accession>
<dbReference type="PANTHER" id="PTHR28283">
    <property type="entry name" value="3',5'-CYCLIC-NUCLEOTIDE PHOSPHODIESTERASE 1"/>
    <property type="match status" value="1"/>
</dbReference>
<keyword evidence="2" id="KW-0732">Signal</keyword>
<keyword evidence="1" id="KW-0378">Hydrolase</keyword>
<comment type="similarity">
    <text evidence="1">Belongs to the cyclic nucleotide phosphodiesterase class-II family.</text>
</comment>
<dbReference type="RefSeq" id="WP_064275502.1">
    <property type="nucleotide sequence ID" value="NZ_LUTU01000018.1"/>
</dbReference>
<feature type="chain" id="PRO_5008589921" evidence="2">
    <location>
        <begin position="26"/>
        <end position="330"/>
    </location>
</feature>
<dbReference type="GO" id="GO:0004115">
    <property type="term" value="F:3',5'-cyclic-AMP phosphodiesterase activity"/>
    <property type="evidence" value="ECO:0007669"/>
    <property type="project" value="UniProtKB-UniRule"/>
</dbReference>
<dbReference type="InterPro" id="IPR000396">
    <property type="entry name" value="Pdiesterase2"/>
</dbReference>
<name>A0A1B6VGB9_9PROT</name>
<sequence>MRIAPVLKGLLAALPLLLCAPIAHASDFDIVVLGAAGGLDDGTLSAYLIRPEGSDKGVLCDAGTVLHGLKDAVKVGAFKTLSLKSATLTPEGEILHTTIAAYLISHAHLDHIAGLVAISPDDTPKPIMALASVNAILAEHIFNWQIWPNMGDQGVKPWLGIYRYDDLTPEKPTPISGTSLQVQAYPLNHGGVESTAFLLTNGQDALLYLGDTGPDAPQHSDHLHRLWQAIVPLVRQKHLHAIMIECSYDNSISDSHLYGHLTPHWVETELEDLQQIAGVSLKNLPVVITHVKPTLRRQQDPVLRIHEELEAGNTTGVHFIMATQSLHLRL</sequence>
<dbReference type="Pfam" id="PF02112">
    <property type="entry name" value="PDEase_II"/>
    <property type="match status" value="1"/>
</dbReference>
<dbReference type="GO" id="GO:1902660">
    <property type="term" value="P:negative regulation of glucose mediated signaling pathway"/>
    <property type="evidence" value="ECO:0007669"/>
    <property type="project" value="TreeGrafter"/>
</dbReference>
<keyword evidence="1" id="KW-0114">cAMP</keyword>
<dbReference type="CDD" id="cd07735">
    <property type="entry name" value="class_II_PDE_MBL-fold"/>
    <property type="match status" value="1"/>
</dbReference>
<proteinExistence type="inferred from homology"/>
<dbReference type="EMBL" id="LUTU01000018">
    <property type="protein sequence ID" value="OAJ66240.1"/>
    <property type="molecule type" value="Genomic_DNA"/>
</dbReference>
<evidence type="ECO:0000256" key="1">
    <source>
        <dbReference type="PIRNR" id="PIRNR000962"/>
    </source>
</evidence>
<dbReference type="AlphaFoldDB" id="A0A1B6VGB9"/>
<dbReference type="InterPro" id="IPR036866">
    <property type="entry name" value="RibonucZ/Hydroxyglut_hydro"/>
</dbReference>
<comment type="caution">
    <text evidence="3">The sequence shown here is derived from an EMBL/GenBank/DDBJ whole genome shotgun (WGS) entry which is preliminary data.</text>
</comment>
<organism evidence="3 4">
    <name type="scientific">Gluconobacter cerinus</name>
    <dbReference type="NCBI Taxonomy" id="38307"/>
    <lineage>
        <taxon>Bacteria</taxon>
        <taxon>Pseudomonadati</taxon>
        <taxon>Pseudomonadota</taxon>
        <taxon>Alphaproteobacteria</taxon>
        <taxon>Acetobacterales</taxon>
        <taxon>Acetobacteraceae</taxon>
        <taxon>Gluconobacter</taxon>
    </lineage>
</organism>
<dbReference type="PATRIC" id="fig|38307.3.peg.3234"/>
<reference evidence="3 4" key="1">
    <citation type="submission" date="2016-03" db="EMBL/GenBank/DDBJ databases">
        <title>Draft genome sequence of Gluconobacter cerinus strain CECT 9110.</title>
        <authorList>
            <person name="Sainz F."/>
            <person name="Mas A."/>
            <person name="Torija M.J."/>
        </authorList>
    </citation>
    <scope>NUCLEOTIDE SEQUENCE [LARGE SCALE GENOMIC DNA]</scope>
    <source>
        <strain evidence="3 4">CECT 9110</strain>
    </source>
</reference>
<gene>
    <name evidence="3" type="ORF">A0123_03092</name>
</gene>
<evidence type="ECO:0000313" key="3">
    <source>
        <dbReference type="EMBL" id="OAJ66240.1"/>
    </source>
</evidence>
<feature type="signal peptide" evidence="2">
    <location>
        <begin position="1"/>
        <end position="25"/>
    </location>
</feature>
<dbReference type="PRINTS" id="PR00388">
    <property type="entry name" value="PDIESTERASE2"/>
</dbReference>
<dbReference type="Gene3D" id="3.60.15.10">
    <property type="entry name" value="Ribonuclease Z/Hydroxyacylglutathione hydrolase-like"/>
    <property type="match status" value="1"/>
</dbReference>
<evidence type="ECO:0000313" key="4">
    <source>
        <dbReference type="Proteomes" id="UP000077786"/>
    </source>
</evidence>
<dbReference type="Proteomes" id="UP000077786">
    <property type="component" value="Unassembled WGS sequence"/>
</dbReference>
<dbReference type="GO" id="GO:0047555">
    <property type="term" value="F:3',5'-cyclic-GMP phosphodiesterase activity"/>
    <property type="evidence" value="ECO:0007669"/>
    <property type="project" value="TreeGrafter"/>
</dbReference>
<dbReference type="PIRSF" id="PIRSF000962">
    <property type="entry name" value="Cyc_nuc_PDEase"/>
    <property type="match status" value="1"/>
</dbReference>
<dbReference type="SUPFAM" id="SSF56281">
    <property type="entry name" value="Metallo-hydrolase/oxidoreductase"/>
    <property type="match status" value="1"/>
</dbReference>
<dbReference type="PANTHER" id="PTHR28283:SF1">
    <property type="entry name" value="3',5'-CYCLIC-NUCLEOTIDE PHOSPHODIESTERASE 1"/>
    <property type="match status" value="1"/>
</dbReference>
<dbReference type="OrthoDB" id="9773738at2"/>